<dbReference type="InterPro" id="IPR051815">
    <property type="entry name" value="Molybdate_resp_trans_reg"/>
</dbReference>
<dbReference type="PANTHER" id="PTHR30432">
    <property type="entry name" value="TRANSCRIPTIONAL REGULATOR MODE"/>
    <property type="match status" value="1"/>
</dbReference>
<protein>
    <submittedName>
        <fullName evidence="1">LysR family transcriptional regulator</fullName>
    </submittedName>
</protein>
<dbReference type="InterPro" id="IPR036388">
    <property type="entry name" value="WH-like_DNA-bd_sf"/>
</dbReference>
<sequence>MLATIGPVELRVRIMSGQVRAIGPGKAAVLEAIQAYGSISASGRALGISYKRCWALVDEMNRCWREPLVATRRGGSAQGAALTPLGEQVLAAYRRLETRLLETVRDDPAFADICENLRAHPIAAADGGNPRGVET</sequence>
<name>A0ABX7BP19_9CAUL</name>
<organism evidence="1 2">
    <name type="scientific">Brevundimonas vitisensis</name>
    <dbReference type="NCBI Taxonomy" id="2800818"/>
    <lineage>
        <taxon>Bacteria</taxon>
        <taxon>Pseudomonadati</taxon>
        <taxon>Pseudomonadota</taxon>
        <taxon>Alphaproteobacteria</taxon>
        <taxon>Caulobacterales</taxon>
        <taxon>Caulobacteraceae</taxon>
        <taxon>Brevundimonas</taxon>
    </lineage>
</organism>
<dbReference type="InterPro" id="IPR036390">
    <property type="entry name" value="WH_DNA-bd_sf"/>
</dbReference>
<dbReference type="Proteomes" id="UP000595448">
    <property type="component" value="Chromosome"/>
</dbReference>
<evidence type="ECO:0000313" key="2">
    <source>
        <dbReference type="Proteomes" id="UP000595448"/>
    </source>
</evidence>
<reference evidence="1 2" key="1">
    <citation type="submission" date="2021-01" db="EMBL/GenBank/DDBJ databases">
        <title>Brevundimonas vitis sp. nov., an bacterium isolated from grape (Vitis vinifera).</title>
        <authorList>
            <person name="Jiang L."/>
            <person name="Lee J."/>
        </authorList>
    </citation>
    <scope>NUCLEOTIDE SEQUENCE [LARGE SCALE GENOMIC DNA]</scope>
    <source>
        <strain evidence="1 2">GRTSA-9</strain>
    </source>
</reference>
<accession>A0ABX7BP19</accession>
<gene>
    <name evidence="1" type="ORF">JIP62_12435</name>
</gene>
<proteinExistence type="predicted"/>
<dbReference type="RefSeq" id="WP_201102481.1">
    <property type="nucleotide sequence ID" value="NZ_CP067977.1"/>
</dbReference>
<dbReference type="PANTHER" id="PTHR30432:SF1">
    <property type="entry name" value="DNA-BINDING TRANSCRIPTIONAL DUAL REGULATOR MODE"/>
    <property type="match status" value="1"/>
</dbReference>
<keyword evidence="2" id="KW-1185">Reference proteome</keyword>
<evidence type="ECO:0000313" key="1">
    <source>
        <dbReference type="EMBL" id="QQQ18106.1"/>
    </source>
</evidence>
<dbReference type="Gene3D" id="1.10.10.10">
    <property type="entry name" value="Winged helix-like DNA-binding domain superfamily/Winged helix DNA-binding domain"/>
    <property type="match status" value="1"/>
</dbReference>
<dbReference type="EMBL" id="CP067977">
    <property type="protein sequence ID" value="QQQ18106.1"/>
    <property type="molecule type" value="Genomic_DNA"/>
</dbReference>
<dbReference type="SUPFAM" id="SSF46785">
    <property type="entry name" value="Winged helix' DNA-binding domain"/>
    <property type="match status" value="1"/>
</dbReference>